<protein>
    <submittedName>
        <fullName evidence="3">Polyglutamate biosynthesis protein</fullName>
    </submittedName>
</protein>
<feature type="domain" description="Capsule synthesis protein CapA" evidence="2">
    <location>
        <begin position="9"/>
        <end position="272"/>
    </location>
</feature>
<evidence type="ECO:0000259" key="2">
    <source>
        <dbReference type="SMART" id="SM00854"/>
    </source>
</evidence>
<proteinExistence type="inferred from homology"/>
<dbReference type="InterPro" id="IPR019079">
    <property type="entry name" value="Capsule_synth_CapA"/>
</dbReference>
<gene>
    <name evidence="3" type="ORF">AOQ84DRAFT_426768</name>
</gene>
<keyword evidence="4" id="KW-1185">Reference proteome</keyword>
<dbReference type="Pfam" id="PF09587">
    <property type="entry name" value="PGA_cap"/>
    <property type="match status" value="1"/>
</dbReference>
<dbReference type="PANTHER" id="PTHR33393:SF11">
    <property type="entry name" value="POLYGLUTAMINE SYNTHESIS ACCESSORY PROTEIN RV0574C-RELATED"/>
    <property type="match status" value="1"/>
</dbReference>
<dbReference type="AlphaFoldDB" id="A0A8E2JUZ3"/>
<organism evidence="3 4">
    <name type="scientific">Glonium stellatum</name>
    <dbReference type="NCBI Taxonomy" id="574774"/>
    <lineage>
        <taxon>Eukaryota</taxon>
        <taxon>Fungi</taxon>
        <taxon>Dikarya</taxon>
        <taxon>Ascomycota</taxon>
        <taxon>Pezizomycotina</taxon>
        <taxon>Dothideomycetes</taxon>
        <taxon>Pleosporomycetidae</taxon>
        <taxon>Gloniales</taxon>
        <taxon>Gloniaceae</taxon>
        <taxon>Glonium</taxon>
    </lineage>
</organism>
<dbReference type="OrthoDB" id="189619at2759"/>
<dbReference type="EMBL" id="KV749221">
    <property type="protein sequence ID" value="OCL10559.1"/>
    <property type="molecule type" value="Genomic_DNA"/>
</dbReference>
<dbReference type="SMART" id="SM00854">
    <property type="entry name" value="PGA_cap"/>
    <property type="match status" value="1"/>
</dbReference>
<accession>A0A8E2JUZ3</accession>
<comment type="similarity">
    <text evidence="1">Belongs to the CapA family.</text>
</comment>
<reference evidence="3 4" key="1">
    <citation type="journal article" date="2016" name="Nat. Commun.">
        <title>Ectomycorrhizal ecology is imprinted in the genome of the dominant symbiotic fungus Cenococcum geophilum.</title>
        <authorList>
            <consortium name="DOE Joint Genome Institute"/>
            <person name="Peter M."/>
            <person name="Kohler A."/>
            <person name="Ohm R.A."/>
            <person name="Kuo A."/>
            <person name="Krutzmann J."/>
            <person name="Morin E."/>
            <person name="Arend M."/>
            <person name="Barry K.W."/>
            <person name="Binder M."/>
            <person name="Choi C."/>
            <person name="Clum A."/>
            <person name="Copeland A."/>
            <person name="Grisel N."/>
            <person name="Haridas S."/>
            <person name="Kipfer T."/>
            <person name="LaButti K."/>
            <person name="Lindquist E."/>
            <person name="Lipzen A."/>
            <person name="Maire R."/>
            <person name="Meier B."/>
            <person name="Mihaltcheva S."/>
            <person name="Molinier V."/>
            <person name="Murat C."/>
            <person name="Poggeler S."/>
            <person name="Quandt C.A."/>
            <person name="Sperisen C."/>
            <person name="Tritt A."/>
            <person name="Tisserant E."/>
            <person name="Crous P.W."/>
            <person name="Henrissat B."/>
            <person name="Nehls U."/>
            <person name="Egli S."/>
            <person name="Spatafora J.W."/>
            <person name="Grigoriev I.V."/>
            <person name="Martin F.M."/>
        </authorList>
    </citation>
    <scope>NUCLEOTIDE SEQUENCE [LARGE SCALE GENOMIC DNA]</scope>
    <source>
        <strain evidence="3 4">CBS 207.34</strain>
    </source>
</reference>
<dbReference type="Proteomes" id="UP000250140">
    <property type="component" value="Unassembled WGS sequence"/>
</dbReference>
<evidence type="ECO:0000313" key="3">
    <source>
        <dbReference type="EMBL" id="OCL10559.1"/>
    </source>
</evidence>
<name>A0A8E2JUZ3_9PEZI</name>
<dbReference type="InterPro" id="IPR052169">
    <property type="entry name" value="CW_Biosynth-Accessory"/>
</dbReference>
<dbReference type="SUPFAM" id="SSF56300">
    <property type="entry name" value="Metallo-dependent phosphatases"/>
    <property type="match status" value="1"/>
</dbReference>
<dbReference type="PANTHER" id="PTHR33393">
    <property type="entry name" value="POLYGLUTAMINE SYNTHESIS ACCESSORY PROTEIN RV0574C-RELATED"/>
    <property type="match status" value="1"/>
</dbReference>
<sequence length="366" mass="41947">MSIAPRIFHLNLVGDVMLGRLIDQLLPARVTCSEDARQTASLVRSYPEFQSYGLRMPWGNKLLHFHTSHLNLINLETSVTTNSKPWPDKVFNYRMYPENIQCLKEARIDYASLANNHTLDFSEEGLVETVRSSKDAGISFAGAGESREEALRPAVLHLRQASGKDELELVLHVYSASDHPADWSKIHGFNLIEYSTSPRSRLKSLLTAPPRTGRPQLKIFSVHWGPNYAWYPLDEIRNLAHYLIDECGVDIGVEAYKGKLIIYGCGDFIDDYAVDNTYRNNFSAIWSVVVEDRRESRGILQIKKLEVFPTRIKSFQVNLLERNDRDHQWLQIKLTDLSWRYKTKVEEKLGDDSQIIVHVEDSSAQE</sequence>
<dbReference type="CDD" id="cd07381">
    <property type="entry name" value="MPP_CapA"/>
    <property type="match status" value="1"/>
</dbReference>
<evidence type="ECO:0000256" key="1">
    <source>
        <dbReference type="ARBA" id="ARBA00005662"/>
    </source>
</evidence>
<dbReference type="InterPro" id="IPR029052">
    <property type="entry name" value="Metallo-depent_PP-like"/>
</dbReference>
<evidence type="ECO:0000313" key="4">
    <source>
        <dbReference type="Proteomes" id="UP000250140"/>
    </source>
</evidence>